<dbReference type="GO" id="GO:0005385">
    <property type="term" value="F:zinc ion transmembrane transporter activity"/>
    <property type="evidence" value="ECO:0007669"/>
    <property type="project" value="TreeGrafter"/>
</dbReference>
<name>A0A6A6UWE0_9PLEO</name>
<proteinExistence type="predicted"/>
<sequence>MAYDPRSPAFSWRHIPTDLLREELRRRQVNDDGRSECGTKGKGGYYNTGLHVFALFLILLLSTAACSFPIVVKRFPSIPVPHQFLFISRHFGTGVLIATAFVHLLPTAFQSLTDPCLPHFWNRGYSAMPGLIAMTAVFVVVGVEMFFASKGAGHVHSADLRLDDDQPHTRPGQKRSNSIARYRSASFGVNGTSPGIAMQNIDGSSEGLVDRRSPPASPTAIHTPTSSKPTRWIGDANETRLLSRPSVRKETEHSNSRHFQDNAELSEAQHKKLLLQCLLLEAGILFHSVFIGMAVSVATGTSFIVLLVAISFHQTFEGFALGSRISAIRFPPSSPKPWLMALAYGTTTPIGQAIGLAVHGLYDPNSQAGLLTVGFMNAIMLSGKRRLQACASVVGGAALMALVGAWA</sequence>
<keyword evidence="3 6" id="KW-1133">Transmembrane helix</keyword>
<feature type="transmembrane region" description="Helical" evidence="6">
    <location>
        <begin position="50"/>
        <end position="72"/>
    </location>
</feature>
<evidence type="ECO:0000256" key="4">
    <source>
        <dbReference type="ARBA" id="ARBA00023136"/>
    </source>
</evidence>
<feature type="transmembrane region" description="Helical" evidence="6">
    <location>
        <begin position="125"/>
        <end position="147"/>
    </location>
</feature>
<evidence type="ECO:0000256" key="3">
    <source>
        <dbReference type="ARBA" id="ARBA00022989"/>
    </source>
</evidence>
<dbReference type="PANTHER" id="PTHR11040">
    <property type="entry name" value="ZINC/IRON TRANSPORTER"/>
    <property type="match status" value="1"/>
</dbReference>
<gene>
    <name evidence="7" type="ORF">M011DRAFT_412240</name>
</gene>
<feature type="compositionally biased region" description="Basic and acidic residues" evidence="5">
    <location>
        <begin position="247"/>
        <end position="261"/>
    </location>
</feature>
<keyword evidence="8" id="KW-1185">Reference proteome</keyword>
<reference evidence="7" key="1">
    <citation type="journal article" date="2020" name="Stud. Mycol.">
        <title>101 Dothideomycetes genomes: a test case for predicting lifestyles and emergence of pathogens.</title>
        <authorList>
            <person name="Haridas S."/>
            <person name="Albert R."/>
            <person name="Binder M."/>
            <person name="Bloem J."/>
            <person name="Labutti K."/>
            <person name="Salamov A."/>
            <person name="Andreopoulos B."/>
            <person name="Baker S."/>
            <person name="Barry K."/>
            <person name="Bills G."/>
            <person name="Bluhm B."/>
            <person name="Cannon C."/>
            <person name="Castanera R."/>
            <person name="Culley D."/>
            <person name="Daum C."/>
            <person name="Ezra D."/>
            <person name="Gonzalez J."/>
            <person name="Henrissat B."/>
            <person name="Kuo A."/>
            <person name="Liang C."/>
            <person name="Lipzen A."/>
            <person name="Lutzoni F."/>
            <person name="Magnuson J."/>
            <person name="Mondo S."/>
            <person name="Nolan M."/>
            <person name="Ohm R."/>
            <person name="Pangilinan J."/>
            <person name="Park H.-J."/>
            <person name="Ramirez L."/>
            <person name="Alfaro M."/>
            <person name="Sun H."/>
            <person name="Tritt A."/>
            <person name="Yoshinaga Y."/>
            <person name="Zwiers L.-H."/>
            <person name="Turgeon B."/>
            <person name="Goodwin S."/>
            <person name="Spatafora J."/>
            <person name="Crous P."/>
            <person name="Grigoriev I."/>
        </authorList>
    </citation>
    <scope>NUCLEOTIDE SEQUENCE</scope>
    <source>
        <strain evidence="7">CBS 119925</strain>
    </source>
</reference>
<accession>A0A6A6UWE0</accession>
<feature type="compositionally biased region" description="Basic and acidic residues" evidence="5">
    <location>
        <begin position="159"/>
        <end position="168"/>
    </location>
</feature>
<evidence type="ECO:0000313" key="8">
    <source>
        <dbReference type="Proteomes" id="UP000799440"/>
    </source>
</evidence>
<evidence type="ECO:0000313" key="7">
    <source>
        <dbReference type="EMBL" id="KAF2742592.1"/>
    </source>
</evidence>
<dbReference type="InterPro" id="IPR003689">
    <property type="entry name" value="ZIP"/>
</dbReference>
<dbReference type="Proteomes" id="UP000799440">
    <property type="component" value="Unassembled WGS sequence"/>
</dbReference>
<evidence type="ECO:0000256" key="6">
    <source>
        <dbReference type="SAM" id="Phobius"/>
    </source>
</evidence>
<feature type="transmembrane region" description="Helical" evidence="6">
    <location>
        <begin position="387"/>
        <end position="406"/>
    </location>
</feature>
<dbReference type="PANTHER" id="PTHR11040:SF60">
    <property type="entry name" value="FAMILY ZINC TRANSPORTER, PUTATIVE (AFU_ORTHOLOGUE AFUA_8G04010)-RELATED"/>
    <property type="match status" value="1"/>
</dbReference>
<feature type="region of interest" description="Disordered" evidence="5">
    <location>
        <begin position="159"/>
        <end position="263"/>
    </location>
</feature>
<evidence type="ECO:0000256" key="1">
    <source>
        <dbReference type="ARBA" id="ARBA00004141"/>
    </source>
</evidence>
<evidence type="ECO:0000256" key="2">
    <source>
        <dbReference type="ARBA" id="ARBA00022692"/>
    </source>
</evidence>
<feature type="compositionally biased region" description="Polar residues" evidence="5">
    <location>
        <begin position="220"/>
        <end position="229"/>
    </location>
</feature>
<dbReference type="OrthoDB" id="448280at2759"/>
<dbReference type="Pfam" id="PF02535">
    <property type="entry name" value="Zip"/>
    <property type="match status" value="1"/>
</dbReference>
<dbReference type="AlphaFoldDB" id="A0A6A6UWE0"/>
<keyword evidence="2 6" id="KW-0812">Transmembrane</keyword>
<organism evidence="7 8">
    <name type="scientific">Sporormia fimetaria CBS 119925</name>
    <dbReference type="NCBI Taxonomy" id="1340428"/>
    <lineage>
        <taxon>Eukaryota</taxon>
        <taxon>Fungi</taxon>
        <taxon>Dikarya</taxon>
        <taxon>Ascomycota</taxon>
        <taxon>Pezizomycotina</taxon>
        <taxon>Dothideomycetes</taxon>
        <taxon>Pleosporomycetidae</taxon>
        <taxon>Pleosporales</taxon>
        <taxon>Sporormiaceae</taxon>
        <taxon>Sporormia</taxon>
    </lineage>
</organism>
<evidence type="ECO:0000256" key="5">
    <source>
        <dbReference type="SAM" id="MobiDB-lite"/>
    </source>
</evidence>
<protein>
    <submittedName>
        <fullName evidence="7">Zinc/iron permease</fullName>
    </submittedName>
</protein>
<comment type="subcellular location">
    <subcellularLocation>
        <location evidence="1">Membrane</location>
        <topology evidence="1">Multi-pass membrane protein</topology>
    </subcellularLocation>
</comment>
<keyword evidence="4 6" id="KW-0472">Membrane</keyword>
<dbReference type="GO" id="GO:0005886">
    <property type="term" value="C:plasma membrane"/>
    <property type="evidence" value="ECO:0007669"/>
    <property type="project" value="TreeGrafter"/>
</dbReference>
<feature type="transmembrane region" description="Helical" evidence="6">
    <location>
        <begin position="84"/>
        <end position="105"/>
    </location>
</feature>
<dbReference type="EMBL" id="MU006606">
    <property type="protein sequence ID" value="KAF2742592.1"/>
    <property type="molecule type" value="Genomic_DNA"/>
</dbReference>